<comment type="caution">
    <text evidence="5">The sequence shown here is derived from an EMBL/GenBank/DDBJ whole genome shotgun (WGS) entry which is preliminary data.</text>
</comment>
<feature type="domain" description="Survival protein SurE-like phosphatase/nucleotidase" evidence="4">
    <location>
        <begin position="148"/>
        <end position="202"/>
    </location>
</feature>
<dbReference type="InterPro" id="IPR036523">
    <property type="entry name" value="SurE-like_sf"/>
</dbReference>
<organism evidence="5 6">
    <name type="scientific">Artemisia annua</name>
    <name type="common">Sweet wormwood</name>
    <dbReference type="NCBI Taxonomy" id="35608"/>
    <lineage>
        <taxon>Eukaryota</taxon>
        <taxon>Viridiplantae</taxon>
        <taxon>Streptophyta</taxon>
        <taxon>Embryophyta</taxon>
        <taxon>Tracheophyta</taxon>
        <taxon>Spermatophyta</taxon>
        <taxon>Magnoliopsida</taxon>
        <taxon>eudicotyledons</taxon>
        <taxon>Gunneridae</taxon>
        <taxon>Pentapetalae</taxon>
        <taxon>asterids</taxon>
        <taxon>campanulids</taxon>
        <taxon>Asterales</taxon>
        <taxon>Asteraceae</taxon>
        <taxon>Asteroideae</taxon>
        <taxon>Anthemideae</taxon>
        <taxon>Artemisiinae</taxon>
        <taxon>Artemisia</taxon>
    </lineage>
</organism>
<protein>
    <submittedName>
        <fullName evidence="5">Survival protein SurE-like phosphatase/nucleotidase</fullName>
    </submittedName>
</protein>
<evidence type="ECO:0000313" key="6">
    <source>
        <dbReference type="Proteomes" id="UP000245207"/>
    </source>
</evidence>
<evidence type="ECO:0000313" key="5">
    <source>
        <dbReference type="EMBL" id="PWA57779.1"/>
    </source>
</evidence>
<dbReference type="Pfam" id="PF01975">
    <property type="entry name" value="SurE"/>
    <property type="match status" value="2"/>
</dbReference>
<comment type="similarity">
    <text evidence="1">Belongs to the SurE nucleotidase family.</text>
</comment>
<dbReference type="GO" id="GO:0046872">
    <property type="term" value="F:metal ion binding"/>
    <property type="evidence" value="ECO:0007669"/>
    <property type="project" value="UniProtKB-KW"/>
</dbReference>
<dbReference type="EMBL" id="PKPP01006067">
    <property type="protein sequence ID" value="PWA57779.1"/>
    <property type="molecule type" value="Genomic_DNA"/>
</dbReference>
<dbReference type="Proteomes" id="UP000245207">
    <property type="component" value="Unassembled WGS sequence"/>
</dbReference>
<dbReference type="OrthoDB" id="202825at2759"/>
<dbReference type="GO" id="GO:0005829">
    <property type="term" value="C:cytosol"/>
    <property type="evidence" value="ECO:0007669"/>
    <property type="project" value="TreeGrafter"/>
</dbReference>
<dbReference type="GO" id="GO:0008252">
    <property type="term" value="F:nucleotidase activity"/>
    <property type="evidence" value="ECO:0007669"/>
    <property type="project" value="InterPro"/>
</dbReference>
<dbReference type="Gene3D" id="3.40.1210.10">
    <property type="entry name" value="Survival protein SurE-like phosphatase/nucleotidase"/>
    <property type="match status" value="1"/>
</dbReference>
<dbReference type="InterPro" id="IPR002828">
    <property type="entry name" value="SurE-like_Pase/nucleotidase"/>
</dbReference>
<reference evidence="5 6" key="1">
    <citation type="journal article" date="2018" name="Mol. Plant">
        <title>The genome of Artemisia annua provides insight into the evolution of Asteraceae family and artemisinin biosynthesis.</title>
        <authorList>
            <person name="Shen Q."/>
            <person name="Zhang L."/>
            <person name="Liao Z."/>
            <person name="Wang S."/>
            <person name="Yan T."/>
            <person name="Shi P."/>
            <person name="Liu M."/>
            <person name="Fu X."/>
            <person name="Pan Q."/>
            <person name="Wang Y."/>
            <person name="Lv Z."/>
            <person name="Lu X."/>
            <person name="Zhang F."/>
            <person name="Jiang W."/>
            <person name="Ma Y."/>
            <person name="Chen M."/>
            <person name="Hao X."/>
            <person name="Li L."/>
            <person name="Tang Y."/>
            <person name="Lv G."/>
            <person name="Zhou Y."/>
            <person name="Sun X."/>
            <person name="Brodelius P.E."/>
            <person name="Rose J.K.C."/>
            <person name="Tang K."/>
        </authorList>
    </citation>
    <scope>NUCLEOTIDE SEQUENCE [LARGE SCALE GENOMIC DNA]</scope>
    <source>
        <strain evidence="6">cv. Huhao1</strain>
        <tissue evidence="5">Leaf</tissue>
    </source>
</reference>
<keyword evidence="2" id="KW-0479">Metal-binding</keyword>
<evidence type="ECO:0000256" key="3">
    <source>
        <dbReference type="ARBA" id="ARBA00022801"/>
    </source>
</evidence>
<sequence length="233" mass="25776">MEDINIADRPTIMVTNDDGIDAPGLQALVRVLVSINLYRVWVCAHDSGKLAITLEYRFRVLHKAVARKFGSFPSDMSLGIPFPSDMSLGNVRWGSLDRDCFPIDNPRRRRGSHSFFSQRSIATVALYPQRHVAGEYSATCRLGNSVYTEKSAVSHAVTLRHPISAKRTEISGATAFAISGTPADCTSLGISKALFPAEPDLVKLFSFISQYETTKLHLARTIALMPFHIEVHK</sequence>
<evidence type="ECO:0000256" key="1">
    <source>
        <dbReference type="ARBA" id="ARBA00011062"/>
    </source>
</evidence>
<feature type="domain" description="Survival protein SurE-like phosphatase/nucleotidase" evidence="4">
    <location>
        <begin position="12"/>
        <end position="48"/>
    </location>
</feature>
<accession>A0A2U1M945</accession>
<keyword evidence="3" id="KW-0378">Hydrolase</keyword>
<dbReference type="AlphaFoldDB" id="A0A2U1M945"/>
<dbReference type="PANTHER" id="PTHR30457:SF0">
    <property type="entry name" value="PHOSPHATASE, PUTATIVE (AFU_ORTHOLOGUE AFUA_4G01070)-RELATED"/>
    <property type="match status" value="1"/>
</dbReference>
<dbReference type="PANTHER" id="PTHR30457">
    <property type="entry name" value="5'-NUCLEOTIDASE SURE"/>
    <property type="match status" value="1"/>
</dbReference>
<name>A0A2U1M945_ARTAN</name>
<evidence type="ECO:0000259" key="4">
    <source>
        <dbReference type="Pfam" id="PF01975"/>
    </source>
</evidence>
<proteinExistence type="inferred from homology"/>
<evidence type="ECO:0000256" key="2">
    <source>
        <dbReference type="ARBA" id="ARBA00022723"/>
    </source>
</evidence>
<dbReference type="SUPFAM" id="SSF64167">
    <property type="entry name" value="SurE-like"/>
    <property type="match status" value="2"/>
</dbReference>
<dbReference type="InterPro" id="IPR030048">
    <property type="entry name" value="SurE"/>
</dbReference>
<keyword evidence="6" id="KW-1185">Reference proteome</keyword>
<gene>
    <name evidence="5" type="ORF">CTI12_AA405070</name>
</gene>